<dbReference type="Proteomes" id="UP000509410">
    <property type="component" value="Chromosome"/>
</dbReference>
<evidence type="ECO:0000313" key="1">
    <source>
        <dbReference type="EMBL" id="QLB52236.1"/>
    </source>
</evidence>
<evidence type="ECO:0000313" key="2">
    <source>
        <dbReference type="Proteomes" id="UP000509410"/>
    </source>
</evidence>
<organism evidence="1 2">
    <name type="scientific">Streptococcus sanguinis</name>
    <dbReference type="NCBI Taxonomy" id="1305"/>
    <lineage>
        <taxon>Bacteria</taxon>
        <taxon>Bacillati</taxon>
        <taxon>Bacillota</taxon>
        <taxon>Bacilli</taxon>
        <taxon>Lactobacillales</taxon>
        <taxon>Streptococcaceae</taxon>
        <taxon>Streptococcus</taxon>
    </lineage>
</organism>
<dbReference type="InterPro" id="IPR035942">
    <property type="entry name" value="Lp2179-like_sf"/>
</dbReference>
<dbReference type="SUPFAM" id="SSF160800">
    <property type="entry name" value="Lp2179-like"/>
    <property type="match status" value="1"/>
</dbReference>
<protein>
    <submittedName>
        <fullName evidence="1">Cysteine desulfurase</fullName>
    </submittedName>
</protein>
<dbReference type="AlphaFoldDB" id="A0A7H8V6T6"/>
<dbReference type="Pfam" id="PF08866">
    <property type="entry name" value="DUF1831"/>
    <property type="match status" value="1"/>
</dbReference>
<name>A0A7H8V6T6_STRSA</name>
<sequence length="120" mass="13853">MAFQTSVSLANCEYTYSLHPNVKKFTLRDNTFAESKVGNYELSRLLESVPNSGNGFLLKIIVNKDLNGFKINITDKSGLRLVNIFKSEDHHIIQQKFYFLMDSLVERNIFEKTPQKARFS</sequence>
<dbReference type="EMBL" id="CP040556">
    <property type="protein sequence ID" value="QLB52236.1"/>
    <property type="molecule type" value="Genomic_DNA"/>
</dbReference>
<dbReference type="Gene3D" id="3.30.1820.10">
    <property type="entry name" value="Lp2179-like"/>
    <property type="match status" value="1"/>
</dbReference>
<dbReference type="InterPro" id="IPR014965">
    <property type="entry name" value="Amino_acid_metab_prot_put"/>
</dbReference>
<gene>
    <name evidence="1" type="ORF">FFV08_06115</name>
</gene>
<accession>A0A7H8V6T6</accession>
<proteinExistence type="predicted"/>
<reference evidence="1 2" key="1">
    <citation type="submission" date="2019-05" db="EMBL/GenBank/DDBJ databases">
        <title>The organization of the Streptococcus sanguinis genomes.</title>
        <authorList>
            <person name="Wu C.H."/>
            <person name="Chen Y.Y.M."/>
            <person name="Wang H.Y."/>
        </authorList>
    </citation>
    <scope>NUCLEOTIDE SEQUENCE [LARGE SCALE GENOMIC DNA]</scope>
    <source>
        <strain evidence="1 2">CGMH010</strain>
    </source>
</reference>